<feature type="transmembrane region" description="Helical" evidence="5">
    <location>
        <begin position="96"/>
        <end position="117"/>
    </location>
</feature>
<evidence type="ECO:0000313" key="8">
    <source>
        <dbReference type="Proteomes" id="UP000305778"/>
    </source>
</evidence>
<feature type="transmembrane region" description="Helical" evidence="5">
    <location>
        <begin position="188"/>
        <end position="207"/>
    </location>
</feature>
<feature type="transmembrane region" description="Helical" evidence="5">
    <location>
        <begin position="129"/>
        <end position="146"/>
    </location>
</feature>
<evidence type="ECO:0000256" key="5">
    <source>
        <dbReference type="SAM" id="Phobius"/>
    </source>
</evidence>
<dbReference type="GO" id="GO:0016020">
    <property type="term" value="C:membrane"/>
    <property type="evidence" value="ECO:0007669"/>
    <property type="project" value="UniProtKB-SubCell"/>
</dbReference>
<keyword evidence="2 5" id="KW-0812">Transmembrane</keyword>
<keyword evidence="3 5" id="KW-1133">Transmembrane helix</keyword>
<feature type="transmembrane region" description="Helical" evidence="5">
    <location>
        <begin position="158"/>
        <end position="176"/>
    </location>
</feature>
<dbReference type="AlphaFoldDB" id="A0A4U0S8B6"/>
<proteinExistence type="predicted"/>
<name>A0A4U0S8B6_9ACTN</name>
<organism evidence="7 8">
    <name type="scientific">Actinacidiphila oryziradicis</name>
    <dbReference type="NCBI Taxonomy" id="2571141"/>
    <lineage>
        <taxon>Bacteria</taxon>
        <taxon>Bacillati</taxon>
        <taxon>Actinomycetota</taxon>
        <taxon>Actinomycetes</taxon>
        <taxon>Kitasatosporales</taxon>
        <taxon>Streptomycetaceae</taxon>
        <taxon>Actinacidiphila</taxon>
    </lineage>
</organism>
<comment type="caution">
    <text evidence="7">The sequence shown here is derived from an EMBL/GenBank/DDBJ whole genome shotgun (WGS) entry which is preliminary data.</text>
</comment>
<keyword evidence="4 5" id="KW-0472">Membrane</keyword>
<protein>
    <submittedName>
        <fullName evidence="7">Ferric reductase</fullName>
    </submittedName>
</protein>
<dbReference type="EMBL" id="SUMC01000047">
    <property type="protein sequence ID" value="TKA04803.1"/>
    <property type="molecule type" value="Genomic_DNA"/>
</dbReference>
<evidence type="ECO:0000259" key="6">
    <source>
        <dbReference type="Pfam" id="PF01794"/>
    </source>
</evidence>
<feature type="domain" description="Ferric oxidoreductase" evidence="6">
    <location>
        <begin position="20"/>
        <end position="140"/>
    </location>
</feature>
<dbReference type="Proteomes" id="UP000305778">
    <property type="component" value="Unassembled WGS sequence"/>
</dbReference>
<accession>A0A4U0S8B6</accession>
<feature type="transmembrane region" description="Helical" evidence="5">
    <location>
        <begin position="58"/>
        <end position="84"/>
    </location>
</feature>
<evidence type="ECO:0000256" key="3">
    <source>
        <dbReference type="ARBA" id="ARBA00022989"/>
    </source>
</evidence>
<reference evidence="7 8" key="1">
    <citation type="submission" date="2019-04" db="EMBL/GenBank/DDBJ databases">
        <title>Streptomyces oryziradicis sp. nov., a novel actinomycete isolated from rhizosphere soil of rice (Oryza sativa L.).</title>
        <authorList>
            <person name="Li C."/>
        </authorList>
    </citation>
    <scope>NUCLEOTIDE SEQUENCE [LARGE SCALE GENOMIC DNA]</scope>
    <source>
        <strain evidence="7 8">NEAU-C40</strain>
    </source>
</reference>
<gene>
    <name evidence="7" type="ORF">FCI23_34490</name>
</gene>
<dbReference type="InterPro" id="IPR013130">
    <property type="entry name" value="Fe3_Rdtase_TM_dom"/>
</dbReference>
<sequence>MVQLAASGPSPLWYATRAGGTVALVLLTATVALGIATGGQYVPRRMARFELGTLHRNLSLLTLAFLALHIVTAIADTYVTLSWYDAVLPFGASYRPLWLGLGTVAFDLMLAILATSAIRLRLGRRRWKAVHWLAYASWPLALFHGAGTGSDTRLTLQLVIYVGCLALVIAAIWWRLYRAGPGRVAARLWAAVAAGAVPAVLAGFLTAGPLQPGWANRAAPAGTARTTASAPAHQEEGIE</sequence>
<dbReference type="OrthoDB" id="4827239at2"/>
<comment type="subcellular location">
    <subcellularLocation>
        <location evidence="1">Membrane</location>
        <topology evidence="1">Multi-pass membrane protein</topology>
    </subcellularLocation>
</comment>
<evidence type="ECO:0000256" key="2">
    <source>
        <dbReference type="ARBA" id="ARBA00022692"/>
    </source>
</evidence>
<keyword evidence="8" id="KW-1185">Reference proteome</keyword>
<evidence type="ECO:0000256" key="1">
    <source>
        <dbReference type="ARBA" id="ARBA00004141"/>
    </source>
</evidence>
<feature type="transmembrane region" description="Helical" evidence="5">
    <location>
        <begin position="12"/>
        <end position="37"/>
    </location>
</feature>
<dbReference type="Pfam" id="PF01794">
    <property type="entry name" value="Ferric_reduct"/>
    <property type="match status" value="1"/>
</dbReference>
<evidence type="ECO:0000313" key="7">
    <source>
        <dbReference type="EMBL" id="TKA04803.1"/>
    </source>
</evidence>
<evidence type="ECO:0000256" key="4">
    <source>
        <dbReference type="ARBA" id="ARBA00023136"/>
    </source>
</evidence>